<keyword evidence="4 11" id="KW-0378">Hydrolase</keyword>
<dbReference type="PROSITE" id="PS51192">
    <property type="entry name" value="HELICASE_ATP_BIND_1"/>
    <property type="match status" value="1"/>
</dbReference>
<dbReference type="GO" id="GO:0003724">
    <property type="term" value="F:RNA helicase activity"/>
    <property type="evidence" value="ECO:0007669"/>
    <property type="project" value="UniProtKB-EC"/>
</dbReference>
<evidence type="ECO:0000256" key="8">
    <source>
        <dbReference type="ARBA" id="ARBA00047984"/>
    </source>
</evidence>
<dbReference type="Proteomes" id="UP001169862">
    <property type="component" value="Unassembled WGS sequence"/>
</dbReference>
<feature type="compositionally biased region" description="Basic residues" evidence="12">
    <location>
        <begin position="392"/>
        <end position="410"/>
    </location>
</feature>
<dbReference type="GO" id="GO:0003676">
    <property type="term" value="F:nucleic acid binding"/>
    <property type="evidence" value="ECO:0007669"/>
    <property type="project" value="InterPro"/>
</dbReference>
<feature type="domain" description="Helicase ATP-binding" evidence="13">
    <location>
        <begin position="33"/>
        <end position="208"/>
    </location>
</feature>
<dbReference type="PANTHER" id="PTHR47959">
    <property type="entry name" value="ATP-DEPENDENT RNA HELICASE RHLE-RELATED"/>
    <property type="match status" value="1"/>
</dbReference>
<feature type="short sequence motif" description="Q motif" evidence="10">
    <location>
        <begin position="2"/>
        <end position="30"/>
    </location>
</feature>
<dbReference type="SMART" id="SM00490">
    <property type="entry name" value="HELICc"/>
    <property type="match status" value="1"/>
</dbReference>
<sequence length="447" mass="49262">MTAFSDLHLCPELQFTLQSLGYDKPTPIQEKAIPLILEGKDLLAEAQTGTGKTAGFALPMIERLSKTPADPDYHHIRGLVLTPTRELAVQVGDHTLAYGKHLGMRVISLYGGARFDNQIRKMKRGADILVATPGRLLEMVSQKKISLAQVEILVLDEADRMLDLGFIHDIKKIMSFIPAQRQTLLFSATFNPAIESLADTLLKSPVKVSTSTRNTTAKLVQQKAYKVDNSDKSDILSFLIDGCQWSQTLVFTRTKRRADMVCDYLNAEGISAVAMHGDKLQRERNAALSAFVNGEVRVMVATDVAARGLDIESLPQVINYDLPNLPEAYVHRIGRTGRAGKEGTAISLVAPDEKNYLADICQLISKQIPLQAVPTIENGKLIDAKKSAHNPPPKRRKNKSGKASHLKTNRTKAATSKKVPNESVTQEGNDKNTSPRRHAGRRSLFDQ</sequence>
<evidence type="ECO:0000256" key="5">
    <source>
        <dbReference type="ARBA" id="ARBA00022806"/>
    </source>
</evidence>
<dbReference type="GO" id="GO:0005829">
    <property type="term" value="C:cytosol"/>
    <property type="evidence" value="ECO:0007669"/>
    <property type="project" value="TreeGrafter"/>
</dbReference>
<dbReference type="GO" id="GO:0016787">
    <property type="term" value="F:hydrolase activity"/>
    <property type="evidence" value="ECO:0007669"/>
    <property type="project" value="UniProtKB-KW"/>
</dbReference>
<dbReference type="AlphaFoldDB" id="A0AAW7XIX4"/>
<dbReference type="GO" id="GO:0005524">
    <property type="term" value="F:ATP binding"/>
    <property type="evidence" value="ECO:0007669"/>
    <property type="project" value="UniProtKB-KW"/>
</dbReference>
<protein>
    <recommendedName>
        <fullName evidence="9">DEAD-box ATP-dependent RNA helicase RhpA</fullName>
        <ecNumber evidence="1">3.6.4.13</ecNumber>
    </recommendedName>
</protein>
<evidence type="ECO:0000256" key="9">
    <source>
        <dbReference type="ARBA" id="ARBA00074363"/>
    </source>
</evidence>
<dbReference type="Gene3D" id="3.40.50.300">
    <property type="entry name" value="P-loop containing nucleotide triphosphate hydrolases"/>
    <property type="match status" value="2"/>
</dbReference>
<dbReference type="SUPFAM" id="SSF52540">
    <property type="entry name" value="P-loop containing nucleoside triphosphate hydrolases"/>
    <property type="match status" value="1"/>
</dbReference>
<evidence type="ECO:0000259" key="15">
    <source>
        <dbReference type="PROSITE" id="PS51195"/>
    </source>
</evidence>
<dbReference type="CDD" id="cd18787">
    <property type="entry name" value="SF2_C_DEAD"/>
    <property type="match status" value="1"/>
</dbReference>
<organism evidence="16 17">
    <name type="scientific">Neptunomonas phycophila</name>
    <dbReference type="NCBI Taxonomy" id="1572645"/>
    <lineage>
        <taxon>Bacteria</taxon>
        <taxon>Pseudomonadati</taxon>
        <taxon>Pseudomonadota</taxon>
        <taxon>Gammaproteobacteria</taxon>
        <taxon>Oceanospirillales</taxon>
        <taxon>Oceanospirillaceae</taxon>
        <taxon>Neptunomonas</taxon>
    </lineage>
</organism>
<evidence type="ECO:0000256" key="10">
    <source>
        <dbReference type="PROSITE-ProRule" id="PRU00552"/>
    </source>
</evidence>
<evidence type="ECO:0000259" key="14">
    <source>
        <dbReference type="PROSITE" id="PS51194"/>
    </source>
</evidence>
<dbReference type="InterPro" id="IPR044742">
    <property type="entry name" value="DEAD/DEAH_RhlB"/>
</dbReference>
<dbReference type="PROSITE" id="PS51195">
    <property type="entry name" value="Q_MOTIF"/>
    <property type="match status" value="1"/>
</dbReference>
<dbReference type="Pfam" id="PF00271">
    <property type="entry name" value="Helicase_C"/>
    <property type="match status" value="1"/>
</dbReference>
<evidence type="ECO:0000256" key="2">
    <source>
        <dbReference type="ARBA" id="ARBA00022490"/>
    </source>
</evidence>
<evidence type="ECO:0000259" key="13">
    <source>
        <dbReference type="PROSITE" id="PS51192"/>
    </source>
</evidence>
<keyword evidence="2" id="KW-0963">Cytoplasm</keyword>
<dbReference type="EMBL" id="JAUOPG010000007">
    <property type="protein sequence ID" value="MDO6454214.1"/>
    <property type="molecule type" value="Genomic_DNA"/>
</dbReference>
<comment type="similarity">
    <text evidence="7 11">Belongs to the DEAD box helicase family.</text>
</comment>
<accession>A0AAW7XIX4</accession>
<reference evidence="16" key="1">
    <citation type="submission" date="2023-07" db="EMBL/GenBank/DDBJ databases">
        <title>Genome content predicts the carbon catabolic preferences of heterotrophic bacteria.</title>
        <authorList>
            <person name="Gralka M."/>
        </authorList>
    </citation>
    <scope>NUCLEOTIDE SEQUENCE</scope>
    <source>
        <strain evidence="16">I2M16</strain>
    </source>
</reference>
<comment type="caution">
    <text evidence="16">The sequence shown here is derived from an EMBL/GenBank/DDBJ whole genome shotgun (WGS) entry which is preliminary data.</text>
</comment>
<dbReference type="GO" id="GO:0009266">
    <property type="term" value="P:response to temperature stimulus"/>
    <property type="evidence" value="ECO:0007669"/>
    <property type="project" value="UniProtKB-ARBA"/>
</dbReference>
<keyword evidence="3 11" id="KW-0547">Nucleotide-binding</keyword>
<keyword evidence="6 11" id="KW-0067">ATP-binding</keyword>
<evidence type="ECO:0000313" key="16">
    <source>
        <dbReference type="EMBL" id="MDO6454214.1"/>
    </source>
</evidence>
<dbReference type="GO" id="GO:0042255">
    <property type="term" value="P:ribosome assembly"/>
    <property type="evidence" value="ECO:0007669"/>
    <property type="project" value="UniProtKB-ARBA"/>
</dbReference>
<dbReference type="RefSeq" id="WP_075179828.1">
    <property type="nucleotide sequence ID" value="NZ_JAUOPG010000007.1"/>
</dbReference>
<comment type="catalytic activity">
    <reaction evidence="8">
        <text>ATP + H2O = ADP + phosphate + H(+)</text>
        <dbReference type="Rhea" id="RHEA:13065"/>
        <dbReference type="ChEBI" id="CHEBI:15377"/>
        <dbReference type="ChEBI" id="CHEBI:15378"/>
        <dbReference type="ChEBI" id="CHEBI:30616"/>
        <dbReference type="ChEBI" id="CHEBI:43474"/>
        <dbReference type="ChEBI" id="CHEBI:456216"/>
        <dbReference type="EC" id="3.6.4.13"/>
    </reaction>
</comment>
<keyword evidence="5 11" id="KW-0347">Helicase</keyword>
<evidence type="ECO:0000256" key="12">
    <source>
        <dbReference type="SAM" id="MobiDB-lite"/>
    </source>
</evidence>
<dbReference type="CDD" id="cd00268">
    <property type="entry name" value="DEADc"/>
    <property type="match status" value="1"/>
</dbReference>
<dbReference type="InterPro" id="IPR014014">
    <property type="entry name" value="RNA_helicase_DEAD_Q_motif"/>
</dbReference>
<evidence type="ECO:0000256" key="7">
    <source>
        <dbReference type="ARBA" id="ARBA00038437"/>
    </source>
</evidence>
<evidence type="ECO:0000256" key="11">
    <source>
        <dbReference type="RuleBase" id="RU000492"/>
    </source>
</evidence>
<name>A0AAW7XIX4_9GAMM</name>
<dbReference type="SMART" id="SM00487">
    <property type="entry name" value="DEXDc"/>
    <property type="match status" value="1"/>
</dbReference>
<dbReference type="PROSITE" id="PS00039">
    <property type="entry name" value="DEAD_ATP_HELICASE"/>
    <property type="match status" value="1"/>
</dbReference>
<evidence type="ECO:0000313" key="17">
    <source>
        <dbReference type="Proteomes" id="UP001169862"/>
    </source>
</evidence>
<dbReference type="InterPro" id="IPR001650">
    <property type="entry name" value="Helicase_C-like"/>
</dbReference>
<dbReference type="InterPro" id="IPR011545">
    <property type="entry name" value="DEAD/DEAH_box_helicase_dom"/>
</dbReference>
<dbReference type="Pfam" id="PF00270">
    <property type="entry name" value="DEAD"/>
    <property type="match status" value="1"/>
</dbReference>
<dbReference type="InterPro" id="IPR000629">
    <property type="entry name" value="RNA-helicase_DEAD-box_CS"/>
</dbReference>
<feature type="region of interest" description="Disordered" evidence="12">
    <location>
        <begin position="381"/>
        <end position="447"/>
    </location>
</feature>
<dbReference type="InterPro" id="IPR050079">
    <property type="entry name" value="DEAD_box_RNA_helicase"/>
</dbReference>
<dbReference type="InterPro" id="IPR014001">
    <property type="entry name" value="Helicase_ATP-bd"/>
</dbReference>
<dbReference type="FunFam" id="3.40.50.300:FF:000108">
    <property type="entry name" value="ATP-dependent RNA helicase RhlE"/>
    <property type="match status" value="1"/>
</dbReference>
<evidence type="ECO:0000256" key="1">
    <source>
        <dbReference type="ARBA" id="ARBA00012552"/>
    </source>
</evidence>
<gene>
    <name evidence="16" type="ORF">Q4490_11640</name>
</gene>
<evidence type="ECO:0000256" key="4">
    <source>
        <dbReference type="ARBA" id="ARBA00022801"/>
    </source>
</evidence>
<feature type="domain" description="DEAD-box RNA helicase Q" evidence="15">
    <location>
        <begin position="2"/>
        <end position="30"/>
    </location>
</feature>
<dbReference type="InterPro" id="IPR027417">
    <property type="entry name" value="P-loop_NTPase"/>
</dbReference>
<dbReference type="EC" id="3.6.4.13" evidence="1"/>
<feature type="domain" description="Helicase C-terminal" evidence="14">
    <location>
        <begin position="234"/>
        <end position="381"/>
    </location>
</feature>
<evidence type="ECO:0000256" key="3">
    <source>
        <dbReference type="ARBA" id="ARBA00022741"/>
    </source>
</evidence>
<dbReference type="PANTHER" id="PTHR47959:SF13">
    <property type="entry name" value="ATP-DEPENDENT RNA HELICASE RHLE"/>
    <property type="match status" value="1"/>
</dbReference>
<evidence type="ECO:0000256" key="6">
    <source>
        <dbReference type="ARBA" id="ARBA00022840"/>
    </source>
</evidence>
<dbReference type="PROSITE" id="PS51194">
    <property type="entry name" value="HELICASE_CTER"/>
    <property type="match status" value="1"/>
</dbReference>
<proteinExistence type="inferred from homology"/>